<evidence type="ECO:0000313" key="1">
    <source>
        <dbReference type="EMBL" id="NOI82178.1"/>
    </source>
</evidence>
<reference evidence="1 2" key="1">
    <citation type="submission" date="2019-08" db="EMBL/GenBank/DDBJ databases">
        <title>Draft genome sequencing and comparative genomics of hatchery-associated Vibrios.</title>
        <authorList>
            <person name="Kehlet-Delgado H."/>
            <person name="Mueller R.S."/>
        </authorList>
    </citation>
    <scope>NUCLEOTIDE SEQUENCE [LARGE SCALE GENOMIC DNA]</scope>
    <source>
        <strain evidence="1 2">01-65-5-1</strain>
    </source>
</reference>
<comment type="caution">
    <text evidence="1">The sequence shown here is derived from an EMBL/GenBank/DDBJ whole genome shotgun (WGS) entry which is preliminary data.</text>
</comment>
<dbReference type="AlphaFoldDB" id="A0AAE5LJ05"/>
<evidence type="ECO:0008006" key="3">
    <source>
        <dbReference type="Google" id="ProtNLM"/>
    </source>
</evidence>
<name>A0AAE5LJ05_9VIBR</name>
<dbReference type="Proteomes" id="UP000572722">
    <property type="component" value="Unassembled WGS sequence"/>
</dbReference>
<proteinExistence type="predicted"/>
<sequence length="423" mass="48198">MSYEAKVFRVLIASPSDVVDEREIAVKTIQEWNDLNSAERQIVLLPLRWETHTAPEYGKRPQEVINRQMVDHCDLLIGAFWTRIGSPTGIADSGTLEEIERVASQGKPVMLYFSQAKKDPDDIDLDQLKALREFKGKTFPKALVENYATQIEFRDKLAKQIEIQLRSLIVADAGQSNTASSVSDIELSFSDLDNDCSNGDSIKLDVNYIDVVDLHSIPDFVGKSVPQEIDEKSRKISLFTSNKDYYRDYVNYLVKESLHNPVKFWLKNQGYIGARDIFIDMKITSNIEDLVIEDSDAFDNEKPSQEQETSHKIRLSRRLLWGDNDEGMSVKQKGDFWVANIELRALQPKREISPRDQIVVSAKQSGKIEIDALIYADTLAEPIRRKLSLDVNVDRIEVTAEELLNQNGIQYESVAEQPQLPFN</sequence>
<gene>
    <name evidence="1" type="ORF">F0237_16040</name>
</gene>
<dbReference type="RefSeq" id="WP_171323590.1">
    <property type="nucleotide sequence ID" value="NZ_VTXO01000006.1"/>
</dbReference>
<organism evidence="1 2">
    <name type="scientific">Vibrio tubiashii</name>
    <dbReference type="NCBI Taxonomy" id="29498"/>
    <lineage>
        <taxon>Bacteria</taxon>
        <taxon>Pseudomonadati</taxon>
        <taxon>Pseudomonadota</taxon>
        <taxon>Gammaproteobacteria</taxon>
        <taxon>Vibrionales</taxon>
        <taxon>Vibrionaceae</taxon>
        <taxon>Vibrio</taxon>
        <taxon>Vibrio oreintalis group</taxon>
    </lineage>
</organism>
<dbReference type="EMBL" id="VTXO01000006">
    <property type="protein sequence ID" value="NOI82178.1"/>
    <property type="molecule type" value="Genomic_DNA"/>
</dbReference>
<accession>A0AAE5LJ05</accession>
<protein>
    <recommendedName>
        <fullName evidence="3">DUF4062 domain-containing protein</fullName>
    </recommendedName>
</protein>
<evidence type="ECO:0000313" key="2">
    <source>
        <dbReference type="Proteomes" id="UP000572722"/>
    </source>
</evidence>